<dbReference type="EMBL" id="HACG01014513">
    <property type="protein sequence ID" value="CEK61378.1"/>
    <property type="molecule type" value="Transcribed_RNA"/>
</dbReference>
<dbReference type="GO" id="GO:0016705">
    <property type="term" value="F:oxidoreductase activity, acting on paired donors, with incorporation or reduction of molecular oxygen"/>
    <property type="evidence" value="ECO:0007669"/>
    <property type="project" value="InterPro"/>
</dbReference>
<feature type="non-terminal residue" evidence="6">
    <location>
        <position position="1"/>
    </location>
</feature>
<dbReference type="InterPro" id="IPR050182">
    <property type="entry name" value="Cytochrome_P450_fam2"/>
</dbReference>
<dbReference type="InterPro" id="IPR017972">
    <property type="entry name" value="Cyt_P450_CS"/>
</dbReference>
<dbReference type="PRINTS" id="PR00385">
    <property type="entry name" value="P450"/>
</dbReference>
<dbReference type="PANTHER" id="PTHR24300:SF417">
    <property type="entry name" value="CYTOCHROME P450 508B1-RELATED"/>
    <property type="match status" value="1"/>
</dbReference>
<dbReference type="PRINTS" id="PR00463">
    <property type="entry name" value="EP450I"/>
</dbReference>
<reference evidence="6" key="1">
    <citation type="submission" date="2014-12" db="EMBL/GenBank/DDBJ databases">
        <title>Insight into the proteome of Arion vulgaris.</title>
        <authorList>
            <person name="Aradska J."/>
            <person name="Bulat T."/>
            <person name="Smidak R."/>
            <person name="Sarate P."/>
            <person name="Gangsoo J."/>
            <person name="Sialana F."/>
            <person name="Bilban M."/>
            <person name="Lubec G."/>
        </authorList>
    </citation>
    <scope>NUCLEOTIDE SEQUENCE</scope>
    <source>
        <tissue evidence="6">Skin</tissue>
    </source>
</reference>
<dbReference type="InterPro" id="IPR036396">
    <property type="entry name" value="Cyt_P450_sf"/>
</dbReference>
<keyword evidence="3 4" id="KW-0408">Iron</keyword>
<evidence type="ECO:0008006" key="7">
    <source>
        <dbReference type="Google" id="ProtNLM"/>
    </source>
</evidence>
<feature type="binding site" description="axial binding residue" evidence="4">
    <location>
        <position position="165"/>
    </location>
    <ligand>
        <name>heme</name>
        <dbReference type="ChEBI" id="CHEBI:30413"/>
    </ligand>
    <ligandPart>
        <name>Fe</name>
        <dbReference type="ChEBI" id="CHEBI:18248"/>
    </ligandPart>
</feature>
<dbReference type="PANTHER" id="PTHR24300">
    <property type="entry name" value="CYTOCHROME P450 508A4-RELATED"/>
    <property type="match status" value="1"/>
</dbReference>
<protein>
    <recommendedName>
        <fullName evidence="7">Cytochrome P450</fullName>
    </recommendedName>
</protein>
<dbReference type="GO" id="GO:0005506">
    <property type="term" value="F:iron ion binding"/>
    <property type="evidence" value="ECO:0007669"/>
    <property type="project" value="InterPro"/>
</dbReference>
<dbReference type="InterPro" id="IPR001128">
    <property type="entry name" value="Cyt_P450"/>
</dbReference>
<accession>A0A0B6YYT3</accession>
<comment type="similarity">
    <text evidence="1 5">Belongs to the cytochrome P450 family.</text>
</comment>
<evidence type="ECO:0000256" key="1">
    <source>
        <dbReference type="ARBA" id="ARBA00010617"/>
    </source>
</evidence>
<proteinExistence type="inferred from homology"/>
<sequence length="220" mass="25118">KKEESGQKTYLDKPNLLRSILDLFAAGTDTSSTTLMWFFLYMVNYPDCQEKLFQEINEVVGLERAPGLQDRDKLVYLTAVCFEIQRLVSILPLSIPRVVARDVNLGGYLIQEGTQILVNFDSVLHDKNVWGNDADMFRPERFIAADGSLSCPETWIPFSLGRRSCLGSRMAKMEIFFFVSHILQRFKILPSEPNVIPPLQGRFGIMHSPLPYAVRFVPRN</sequence>
<dbReference type="GO" id="GO:0020037">
    <property type="term" value="F:heme binding"/>
    <property type="evidence" value="ECO:0007669"/>
    <property type="project" value="InterPro"/>
</dbReference>
<dbReference type="Pfam" id="PF00067">
    <property type="entry name" value="p450"/>
    <property type="match status" value="1"/>
</dbReference>
<evidence type="ECO:0000313" key="6">
    <source>
        <dbReference type="EMBL" id="CEK61378.1"/>
    </source>
</evidence>
<keyword evidence="5" id="KW-0560">Oxidoreductase</keyword>
<dbReference type="SUPFAM" id="SSF48264">
    <property type="entry name" value="Cytochrome P450"/>
    <property type="match status" value="1"/>
</dbReference>
<name>A0A0B6YYT3_9EUPU</name>
<evidence type="ECO:0000256" key="2">
    <source>
        <dbReference type="ARBA" id="ARBA00022723"/>
    </source>
</evidence>
<dbReference type="PROSITE" id="PS00086">
    <property type="entry name" value="CYTOCHROME_P450"/>
    <property type="match status" value="1"/>
</dbReference>
<evidence type="ECO:0000256" key="5">
    <source>
        <dbReference type="RuleBase" id="RU000461"/>
    </source>
</evidence>
<gene>
    <name evidence="6" type="primary">ORF42096</name>
</gene>
<keyword evidence="5" id="KW-0503">Monooxygenase</keyword>
<comment type="cofactor">
    <cofactor evidence="4">
        <name>heme</name>
        <dbReference type="ChEBI" id="CHEBI:30413"/>
    </cofactor>
</comment>
<dbReference type="InterPro" id="IPR002401">
    <property type="entry name" value="Cyt_P450_E_grp-I"/>
</dbReference>
<keyword evidence="2 4" id="KW-0479">Metal-binding</keyword>
<dbReference type="GO" id="GO:0004497">
    <property type="term" value="F:monooxygenase activity"/>
    <property type="evidence" value="ECO:0007669"/>
    <property type="project" value="UniProtKB-KW"/>
</dbReference>
<evidence type="ECO:0000256" key="4">
    <source>
        <dbReference type="PIRSR" id="PIRSR602401-1"/>
    </source>
</evidence>
<dbReference type="Gene3D" id="1.10.630.10">
    <property type="entry name" value="Cytochrome P450"/>
    <property type="match status" value="1"/>
</dbReference>
<organism evidence="6">
    <name type="scientific">Arion vulgaris</name>
    <dbReference type="NCBI Taxonomy" id="1028688"/>
    <lineage>
        <taxon>Eukaryota</taxon>
        <taxon>Metazoa</taxon>
        <taxon>Spiralia</taxon>
        <taxon>Lophotrochozoa</taxon>
        <taxon>Mollusca</taxon>
        <taxon>Gastropoda</taxon>
        <taxon>Heterobranchia</taxon>
        <taxon>Euthyneura</taxon>
        <taxon>Panpulmonata</taxon>
        <taxon>Eupulmonata</taxon>
        <taxon>Stylommatophora</taxon>
        <taxon>Helicina</taxon>
        <taxon>Arionoidea</taxon>
        <taxon>Arionidae</taxon>
        <taxon>Arion</taxon>
    </lineage>
</organism>
<evidence type="ECO:0000256" key="3">
    <source>
        <dbReference type="ARBA" id="ARBA00023004"/>
    </source>
</evidence>
<keyword evidence="4 5" id="KW-0349">Heme</keyword>
<dbReference type="AlphaFoldDB" id="A0A0B6YYT3"/>